<evidence type="ECO:0008006" key="3">
    <source>
        <dbReference type="Google" id="ProtNLM"/>
    </source>
</evidence>
<name>A0A1Y1S2U5_9SPIO</name>
<comment type="caution">
    <text evidence="1">The sequence shown here is derived from an EMBL/GenBank/DDBJ whole genome shotgun (WGS) entry which is preliminary data.</text>
</comment>
<organism evidence="1 2">
    <name type="scientific">Marispirochaeta aestuarii</name>
    <dbReference type="NCBI Taxonomy" id="1963862"/>
    <lineage>
        <taxon>Bacteria</taxon>
        <taxon>Pseudomonadati</taxon>
        <taxon>Spirochaetota</taxon>
        <taxon>Spirochaetia</taxon>
        <taxon>Spirochaetales</taxon>
        <taxon>Spirochaetaceae</taxon>
        <taxon>Marispirochaeta</taxon>
    </lineage>
</organism>
<sequence length="152" mass="17226">MVNFSYMQSQEKTGFFFLLVLLCFPVLRMEAEKLYTVTGSITSSRPGTVYLQIVDEAGFNEEETGFFRGAIIEISSPDESPGLFTLENIPPGTYGIRSFLDTNGNGKIDFSLRGIEPWGTYRPVRPFMRGPRFREIAFFLDGNLEDIEVILK</sequence>
<accession>A0A1Y1S2U5</accession>
<dbReference type="Proteomes" id="UP000192343">
    <property type="component" value="Unassembled WGS sequence"/>
</dbReference>
<evidence type="ECO:0000313" key="1">
    <source>
        <dbReference type="EMBL" id="ORC38291.1"/>
    </source>
</evidence>
<reference evidence="1 2" key="1">
    <citation type="submission" date="2017-03" db="EMBL/GenBank/DDBJ databases">
        <title>Draft Genome sequence of Marispirochaeta sp. strain JC444.</title>
        <authorList>
            <person name="Shivani Y."/>
            <person name="Subhash Y."/>
            <person name="Sasikala C."/>
            <person name="Ramana C."/>
        </authorList>
    </citation>
    <scope>NUCLEOTIDE SEQUENCE [LARGE SCALE GENOMIC DNA]</scope>
    <source>
        <strain evidence="1 2">JC444</strain>
    </source>
</reference>
<keyword evidence="2" id="KW-1185">Reference proteome</keyword>
<dbReference type="AlphaFoldDB" id="A0A1Y1S2U5"/>
<dbReference type="Pfam" id="PF09912">
    <property type="entry name" value="DUF2141"/>
    <property type="match status" value="1"/>
</dbReference>
<dbReference type="InterPro" id="IPR018673">
    <property type="entry name" value="DUF2141"/>
</dbReference>
<gene>
    <name evidence="1" type="ORF">B4O97_00610</name>
</gene>
<proteinExistence type="predicted"/>
<dbReference type="STRING" id="1963862.B4O97_00610"/>
<evidence type="ECO:0000313" key="2">
    <source>
        <dbReference type="Proteomes" id="UP000192343"/>
    </source>
</evidence>
<protein>
    <recommendedName>
        <fullName evidence="3">DUF2141 domain-containing protein</fullName>
    </recommendedName>
</protein>
<dbReference type="EMBL" id="MWQY01000001">
    <property type="protein sequence ID" value="ORC38291.1"/>
    <property type="molecule type" value="Genomic_DNA"/>
</dbReference>